<evidence type="ECO:0000313" key="5">
    <source>
        <dbReference type="EMBL" id="CAL5223551.1"/>
    </source>
</evidence>
<feature type="domain" description="Cullin family profile" evidence="4">
    <location>
        <begin position="393"/>
        <end position="622"/>
    </location>
</feature>
<dbReference type="InterPro" id="IPR019559">
    <property type="entry name" value="Cullin_neddylation_domain"/>
</dbReference>
<gene>
    <name evidence="5" type="primary">g6084</name>
    <name evidence="5" type="ORF">VP750_LOCUS5210</name>
</gene>
<dbReference type="Gene3D" id="3.30.230.130">
    <property type="entry name" value="Cullin, Chain C, Domain 2"/>
    <property type="match status" value="1"/>
</dbReference>
<dbReference type="SUPFAM" id="SSF75632">
    <property type="entry name" value="Cullin homology domain"/>
    <property type="match status" value="1"/>
</dbReference>
<protein>
    <submittedName>
        <fullName evidence="5">G6084 protein</fullName>
    </submittedName>
</protein>
<dbReference type="SUPFAM" id="SSF74788">
    <property type="entry name" value="Cullin repeat-like"/>
    <property type="match status" value="1"/>
</dbReference>
<dbReference type="InterPro" id="IPR059120">
    <property type="entry name" value="Cullin-like_AB"/>
</dbReference>
<organism evidence="5 6">
    <name type="scientific">Coccomyxa viridis</name>
    <dbReference type="NCBI Taxonomy" id="1274662"/>
    <lineage>
        <taxon>Eukaryota</taxon>
        <taxon>Viridiplantae</taxon>
        <taxon>Chlorophyta</taxon>
        <taxon>core chlorophytes</taxon>
        <taxon>Trebouxiophyceae</taxon>
        <taxon>Trebouxiophyceae incertae sedis</taxon>
        <taxon>Coccomyxaceae</taxon>
        <taxon>Coccomyxa</taxon>
    </lineage>
</organism>
<proteinExistence type="inferred from homology"/>
<dbReference type="Gene3D" id="1.10.10.10">
    <property type="entry name" value="Winged helix-like DNA-binding domain superfamily/Winged helix DNA-binding domain"/>
    <property type="match status" value="1"/>
</dbReference>
<comment type="caution">
    <text evidence="5">The sequence shown here is derived from an EMBL/GenBank/DDBJ whole genome shotgun (WGS) entry which is preliminary data.</text>
</comment>
<comment type="similarity">
    <text evidence="1 2 3">Belongs to the cullin family.</text>
</comment>
<dbReference type="PANTHER" id="PTHR11932">
    <property type="entry name" value="CULLIN"/>
    <property type="match status" value="1"/>
</dbReference>
<dbReference type="Gene3D" id="1.20.1310.10">
    <property type="entry name" value="Cullin Repeats"/>
    <property type="match status" value="4"/>
</dbReference>
<dbReference type="SUPFAM" id="SSF46785">
    <property type="entry name" value="Winged helix' DNA-binding domain"/>
    <property type="match status" value="1"/>
</dbReference>
<reference evidence="5 6" key="1">
    <citation type="submission" date="2024-06" db="EMBL/GenBank/DDBJ databases">
        <authorList>
            <person name="Kraege A."/>
            <person name="Thomma B."/>
        </authorList>
    </citation>
    <scope>NUCLEOTIDE SEQUENCE [LARGE SCALE GENOMIC DNA]</scope>
</reference>
<dbReference type="InterPro" id="IPR045093">
    <property type="entry name" value="Cullin"/>
</dbReference>
<dbReference type="InterPro" id="IPR001373">
    <property type="entry name" value="Cullin_N"/>
</dbReference>
<evidence type="ECO:0000256" key="1">
    <source>
        <dbReference type="ARBA" id="ARBA00006019"/>
    </source>
</evidence>
<evidence type="ECO:0000256" key="3">
    <source>
        <dbReference type="RuleBase" id="RU003829"/>
    </source>
</evidence>
<dbReference type="InterPro" id="IPR016158">
    <property type="entry name" value="Cullin_homology"/>
</dbReference>
<evidence type="ECO:0000259" key="4">
    <source>
        <dbReference type="PROSITE" id="PS50069"/>
    </source>
</evidence>
<sequence length="747" mass="86702">MQERRIIELEGGWSFMEKGITKLKNILEGEAEEQFSAEQYMMLYTTIYNMCTQKPPNDYSEPLYTKYREAFSTYISERVLPALKEEQNEFLLKELHKRWNNHKVMVRWLSRFFNYLDRYYITRHSLHSLNDVGLLRFRDDVYTQVKQRAKDAMLVAIEQEREGEQIDRSLLKNVLGIFIEVGMGTMDAYNLDFEQHLLSTTSEYYKKKAASWIAEDSCPDYMQKAEDALRMEEERVTNYLHVDTKAKLLTAVERELLEHYETELLEKEHSGAAALMRDDKKADLARMYRLFARVTKGLEPVANIFKKHVEGEGTKLVLQVTEALNNKKDKDSGKPSKDTGSGSQEQTYVKTVIELHDKYLEYVTECFSSSSLFHKALKEAFEAFCNKQVGGLASAELMANFCNTLLTKGGGEKLTEDAVEDMLDKVVKLLAYISDKDLFAEFYRKRLSRRLLQDKSASDDHERAVLTRLKQQCGAQFTSKMEGMVTDLALAREKQQAFESWQRQNSKSSPLDLSVTVLTTGFWPAFKAIDLALPQEMVDGVALFKEFYEETVKHRRLTWYYHSGLATIRGNFKQKPIDMLMSTTQAAVVLLFNSEEKLSFSEIRERANLPEEDLVRILHSLSCSKYKILAKDPPGKAPGKNDTFAINMAFTDRMRRIKIPAPPQDERRKVMENVDQDRRHAIDAAIVRTMKSRKVLQHQQLVLEVVQQLQRMFQPDIKQIKKRIEDLIQREFLERDANQPNTFKYVA</sequence>
<evidence type="ECO:0000256" key="2">
    <source>
        <dbReference type="PROSITE-ProRule" id="PRU00330"/>
    </source>
</evidence>
<dbReference type="InterPro" id="IPR036388">
    <property type="entry name" value="WH-like_DNA-bd_sf"/>
</dbReference>
<dbReference type="Proteomes" id="UP001497392">
    <property type="component" value="Unassembled WGS sequence"/>
</dbReference>
<dbReference type="InterPro" id="IPR036317">
    <property type="entry name" value="Cullin_homology_sf"/>
</dbReference>
<keyword evidence="6" id="KW-1185">Reference proteome</keyword>
<dbReference type="Pfam" id="PF10557">
    <property type="entry name" value="Cullin_Nedd8"/>
    <property type="match status" value="1"/>
</dbReference>
<evidence type="ECO:0000313" key="6">
    <source>
        <dbReference type="Proteomes" id="UP001497392"/>
    </source>
</evidence>
<dbReference type="InterPro" id="IPR036390">
    <property type="entry name" value="WH_DNA-bd_sf"/>
</dbReference>
<accession>A0ABP1FX11</accession>
<name>A0ABP1FX11_9CHLO</name>
<dbReference type="PROSITE" id="PS50069">
    <property type="entry name" value="CULLIN_2"/>
    <property type="match status" value="1"/>
</dbReference>
<dbReference type="Pfam" id="PF00888">
    <property type="entry name" value="Cullin"/>
    <property type="match status" value="1"/>
</dbReference>
<dbReference type="SMART" id="SM00182">
    <property type="entry name" value="CULLIN"/>
    <property type="match status" value="1"/>
</dbReference>
<dbReference type="EMBL" id="CAXHTA020000009">
    <property type="protein sequence ID" value="CAL5223551.1"/>
    <property type="molecule type" value="Genomic_DNA"/>
</dbReference>
<dbReference type="SMART" id="SM00884">
    <property type="entry name" value="Cullin_Nedd8"/>
    <property type="match status" value="1"/>
</dbReference>
<dbReference type="Pfam" id="PF26557">
    <property type="entry name" value="Cullin_AB"/>
    <property type="match status" value="1"/>
</dbReference>
<dbReference type="InterPro" id="IPR016159">
    <property type="entry name" value="Cullin_repeat-like_dom_sf"/>
</dbReference>